<feature type="domain" description="N-acetyltransferase" evidence="1">
    <location>
        <begin position="2"/>
        <end position="146"/>
    </location>
</feature>
<protein>
    <recommendedName>
        <fullName evidence="1">N-acetyltransferase domain-containing protein</fullName>
    </recommendedName>
</protein>
<organism evidence="2 3">
    <name type="scientific">Lacrimispora sphenoides JCM 1415</name>
    <dbReference type="NCBI Taxonomy" id="1297793"/>
    <lineage>
        <taxon>Bacteria</taxon>
        <taxon>Bacillati</taxon>
        <taxon>Bacillota</taxon>
        <taxon>Clostridia</taxon>
        <taxon>Lachnospirales</taxon>
        <taxon>Lachnospiraceae</taxon>
        <taxon>Lacrimispora</taxon>
    </lineage>
</organism>
<sequence length="155" mass="18932">MEKIQCFEGNYDKALFYSKMGRFFAEERYIRQMPYLRNEPDRVWFLIEKEGQVAAFSSLVIKDEYILFSTEYVEIRYRRQGLFRALTDARFEYCQEIKMPVRTSTSIELVKDFYMRRGFSVYRKTKNYWFLSGRIQEVTYDIQERENNRNLLFGA</sequence>
<dbReference type="InterPro" id="IPR000182">
    <property type="entry name" value="GNAT_dom"/>
</dbReference>
<dbReference type="InterPro" id="IPR016181">
    <property type="entry name" value="Acyl_CoA_acyltransferase"/>
</dbReference>
<dbReference type="RefSeq" id="WP_054791431.1">
    <property type="nucleotide sequence ID" value="NZ_LT630003.1"/>
</dbReference>
<dbReference type="PROSITE" id="PS51186">
    <property type="entry name" value="GNAT"/>
    <property type="match status" value="1"/>
</dbReference>
<evidence type="ECO:0000313" key="3">
    <source>
        <dbReference type="Proteomes" id="UP000198970"/>
    </source>
</evidence>
<name>A0ABY1C1U7_9FIRM</name>
<dbReference type="Gene3D" id="3.40.630.30">
    <property type="match status" value="1"/>
</dbReference>
<dbReference type="EMBL" id="LT630003">
    <property type="protein sequence ID" value="SET54155.1"/>
    <property type="molecule type" value="Genomic_DNA"/>
</dbReference>
<reference evidence="2 3" key="1">
    <citation type="submission" date="2016-10" db="EMBL/GenBank/DDBJ databases">
        <authorList>
            <person name="Varghese N."/>
            <person name="Submissions S."/>
        </authorList>
    </citation>
    <scope>NUCLEOTIDE SEQUENCE [LARGE SCALE GENOMIC DNA]</scope>
    <source>
        <strain evidence="2 3">ATCC 19403</strain>
    </source>
</reference>
<evidence type="ECO:0000313" key="2">
    <source>
        <dbReference type="EMBL" id="SET54155.1"/>
    </source>
</evidence>
<dbReference type="Proteomes" id="UP000198970">
    <property type="component" value="Chromosome I"/>
</dbReference>
<dbReference type="Pfam" id="PF00583">
    <property type="entry name" value="Acetyltransf_1"/>
    <property type="match status" value="1"/>
</dbReference>
<dbReference type="SUPFAM" id="SSF55729">
    <property type="entry name" value="Acyl-CoA N-acyltransferases (Nat)"/>
    <property type="match status" value="1"/>
</dbReference>
<gene>
    <name evidence="2" type="ORF">SAMN02745906_0284</name>
</gene>
<keyword evidence="3" id="KW-1185">Reference proteome</keyword>
<evidence type="ECO:0000259" key="1">
    <source>
        <dbReference type="PROSITE" id="PS51186"/>
    </source>
</evidence>
<proteinExistence type="predicted"/>
<accession>A0ABY1C1U7</accession>